<feature type="domain" description="Insertion element IS402-like" evidence="1">
    <location>
        <begin position="13"/>
        <end position="71"/>
    </location>
</feature>
<protein>
    <submittedName>
        <fullName evidence="2">Transposase</fullName>
    </submittedName>
</protein>
<dbReference type="AlphaFoldDB" id="A0A6N9U4A6"/>
<reference evidence="2 3" key="1">
    <citation type="submission" date="2020-01" db="EMBL/GenBank/DDBJ databases">
        <title>Insect and environment-associated Actinomycetes.</title>
        <authorList>
            <person name="Currrie C."/>
            <person name="Chevrette M."/>
            <person name="Carlson C."/>
            <person name="Stubbendieck R."/>
            <person name="Wendt-Pienkowski E."/>
        </authorList>
    </citation>
    <scope>NUCLEOTIDE SEQUENCE [LARGE SCALE GENOMIC DNA]</scope>
    <source>
        <strain evidence="2 3">SID11342</strain>
    </source>
</reference>
<dbReference type="PANTHER" id="PTHR46637">
    <property type="entry name" value="TIS1421-TRANSPOSASE PROTEIN A"/>
    <property type="match status" value="1"/>
</dbReference>
<evidence type="ECO:0000313" key="3">
    <source>
        <dbReference type="Proteomes" id="UP000471293"/>
    </source>
</evidence>
<dbReference type="PANTHER" id="PTHR46637:SF1">
    <property type="entry name" value="BLL5188 PROTEIN"/>
    <property type="match status" value="1"/>
</dbReference>
<proteinExistence type="predicted"/>
<dbReference type="Pfam" id="PF13340">
    <property type="entry name" value="DUF4096"/>
    <property type="match status" value="1"/>
</dbReference>
<dbReference type="InterPro" id="IPR025161">
    <property type="entry name" value="IS402-like_dom"/>
</dbReference>
<comment type="caution">
    <text evidence="2">The sequence shown here is derived from an EMBL/GenBank/DDBJ whole genome shotgun (WGS) entry which is preliminary data.</text>
</comment>
<evidence type="ECO:0000259" key="1">
    <source>
        <dbReference type="Pfam" id="PF13340"/>
    </source>
</evidence>
<evidence type="ECO:0000313" key="2">
    <source>
        <dbReference type="EMBL" id="NEA18640.1"/>
    </source>
</evidence>
<name>A0A6N9U4A6_STRHA</name>
<dbReference type="EMBL" id="JAAGLQ010000536">
    <property type="protein sequence ID" value="NEA18640.1"/>
    <property type="molecule type" value="Genomic_DNA"/>
</dbReference>
<gene>
    <name evidence="2" type="ORF">G3I29_24665</name>
</gene>
<dbReference type="Proteomes" id="UP000471293">
    <property type="component" value="Unassembled WGS sequence"/>
</dbReference>
<organism evidence="2 3">
    <name type="scientific">Streptomyces halstedii</name>
    <dbReference type="NCBI Taxonomy" id="1944"/>
    <lineage>
        <taxon>Bacteria</taxon>
        <taxon>Bacillati</taxon>
        <taxon>Actinomycetota</taxon>
        <taxon>Actinomycetes</taxon>
        <taxon>Kitasatosporales</taxon>
        <taxon>Streptomycetaceae</taxon>
        <taxon>Streptomyces</taxon>
    </lineage>
</organism>
<sequence>MTCRHDPSDAGRDFVQPLLPRTSMGRPRLDSIMCKLRTGVAWRDVPERYGSRTGLHTRFRHWVGDGTFGRMLKNARAAQTRNP</sequence>
<accession>A0A6N9U4A6</accession>
<dbReference type="InterPro" id="IPR052909">
    <property type="entry name" value="Transposase_6_like"/>
</dbReference>